<sequence>MRAVIYARYSSENQRAASIEDQTRNCRRRAEAEGWAVVREYADAAMTGSDSKRPQYQAMIAAALRGEFDVLLLDDLSRLTRDSVEQEQTIRRLEFHGLRIVATSDGYDSQSKARKVHRSVKGLMNEIFLDDLRDKTHRGLAGQALKGYWCGGKPYGFKLKPILDSTQRDAYGQPARIGTVLEIDPDQAAVVRYIYERFVDGASYTVIAAELNGRNVPSPGSTWRRKTRRCGGWMNSAVRVIVRNPLYTGRVRWNVSQFVRDPDTGQHKRRRRPQADWHQFQEETLRIVSDEMFDRAKMRTQDRSNPSKRLKSGFRAKYLLSGLLVCGACDAHYVLADERSYACSSRLNGGVHACANRIRIRRDVVERAILDPVRQDLLSPDRVQAMAAEMQRQYVRSVEASQARSTALPRELQELDARLDRLRERLRTGDPDMEPDEIRAAIEGRAEAAGAC</sequence>
<accession>A0A829YAC4</accession>
<gene>
    <name evidence="3" type="ORF">GCM10011487_22670</name>
</gene>
<proteinExistence type="predicted"/>
<organism evidence="3 4">
    <name type="scientific">Steroidobacter agaridevorans</name>
    <dbReference type="NCBI Taxonomy" id="2695856"/>
    <lineage>
        <taxon>Bacteria</taxon>
        <taxon>Pseudomonadati</taxon>
        <taxon>Pseudomonadota</taxon>
        <taxon>Gammaproteobacteria</taxon>
        <taxon>Steroidobacterales</taxon>
        <taxon>Steroidobacteraceae</taxon>
        <taxon>Steroidobacter</taxon>
    </lineage>
</organism>
<comment type="caution">
    <text evidence="3">The sequence shown here is derived from an EMBL/GenBank/DDBJ whole genome shotgun (WGS) entry which is preliminary data.</text>
</comment>
<dbReference type="GO" id="GO:0003677">
    <property type="term" value="F:DNA binding"/>
    <property type="evidence" value="ECO:0007669"/>
    <property type="project" value="InterPro"/>
</dbReference>
<feature type="domain" description="Recombinase" evidence="2">
    <location>
        <begin position="154"/>
        <end position="307"/>
    </location>
</feature>
<evidence type="ECO:0000313" key="3">
    <source>
        <dbReference type="EMBL" id="GFE80267.1"/>
    </source>
</evidence>
<dbReference type="InterPro" id="IPR050639">
    <property type="entry name" value="SSR_resolvase"/>
</dbReference>
<dbReference type="Gene3D" id="3.90.1750.20">
    <property type="entry name" value="Putative Large Serine Recombinase, Chain B, Domain 2"/>
    <property type="match status" value="1"/>
</dbReference>
<reference evidence="4" key="1">
    <citation type="submission" date="2020-01" db="EMBL/GenBank/DDBJ databases">
        <title>'Steroidobacter agaridevorans' sp. nov., agar-degrading bacteria isolated from rhizosphere soils.</title>
        <authorList>
            <person name="Ikenaga M."/>
            <person name="Kataoka M."/>
            <person name="Murouchi A."/>
            <person name="Katsuragi S."/>
            <person name="Sakai M."/>
        </authorList>
    </citation>
    <scope>NUCLEOTIDE SEQUENCE [LARGE SCALE GENOMIC DNA]</scope>
    <source>
        <strain evidence="4">YU21-B</strain>
    </source>
</reference>
<dbReference type="GO" id="GO:0000150">
    <property type="term" value="F:DNA strand exchange activity"/>
    <property type="evidence" value="ECO:0007669"/>
    <property type="project" value="InterPro"/>
</dbReference>
<dbReference type="PROSITE" id="PS51737">
    <property type="entry name" value="RECOMBINASE_DNA_BIND"/>
    <property type="match status" value="1"/>
</dbReference>
<dbReference type="Gene3D" id="3.40.50.1390">
    <property type="entry name" value="Resolvase, N-terminal catalytic domain"/>
    <property type="match status" value="1"/>
</dbReference>
<dbReference type="InterPro" id="IPR011109">
    <property type="entry name" value="DNA_bind_recombinase_dom"/>
</dbReference>
<dbReference type="Pfam" id="PF00239">
    <property type="entry name" value="Resolvase"/>
    <property type="match status" value="1"/>
</dbReference>
<dbReference type="SMART" id="SM00857">
    <property type="entry name" value="Resolvase"/>
    <property type="match status" value="1"/>
</dbReference>
<evidence type="ECO:0000313" key="4">
    <source>
        <dbReference type="Proteomes" id="UP000445000"/>
    </source>
</evidence>
<dbReference type="InterPro" id="IPR036162">
    <property type="entry name" value="Resolvase-like_N_sf"/>
</dbReference>
<feature type="domain" description="Resolvase/invertase-type recombinase catalytic" evidence="1">
    <location>
        <begin position="2"/>
        <end position="147"/>
    </location>
</feature>
<evidence type="ECO:0000259" key="2">
    <source>
        <dbReference type="PROSITE" id="PS51737"/>
    </source>
</evidence>
<dbReference type="Pfam" id="PF07508">
    <property type="entry name" value="Recombinase"/>
    <property type="match status" value="1"/>
</dbReference>
<dbReference type="PROSITE" id="PS51736">
    <property type="entry name" value="RECOMBINASES_3"/>
    <property type="match status" value="1"/>
</dbReference>
<dbReference type="RefSeq" id="WP_161811972.1">
    <property type="nucleotide sequence ID" value="NZ_BLJN01000002.1"/>
</dbReference>
<name>A0A829YAC4_9GAMM</name>
<dbReference type="InterPro" id="IPR038109">
    <property type="entry name" value="DNA_bind_recomb_sf"/>
</dbReference>
<dbReference type="SUPFAM" id="SSF53041">
    <property type="entry name" value="Resolvase-like"/>
    <property type="match status" value="1"/>
</dbReference>
<dbReference type="PANTHER" id="PTHR30461">
    <property type="entry name" value="DNA-INVERTASE FROM LAMBDOID PROPHAGE"/>
    <property type="match status" value="1"/>
</dbReference>
<dbReference type="PANTHER" id="PTHR30461:SF23">
    <property type="entry name" value="DNA RECOMBINASE-RELATED"/>
    <property type="match status" value="1"/>
</dbReference>
<dbReference type="Proteomes" id="UP000445000">
    <property type="component" value="Unassembled WGS sequence"/>
</dbReference>
<dbReference type="EMBL" id="BLJN01000002">
    <property type="protein sequence ID" value="GFE80267.1"/>
    <property type="molecule type" value="Genomic_DNA"/>
</dbReference>
<dbReference type="AlphaFoldDB" id="A0A829YAC4"/>
<dbReference type="Pfam" id="PF13408">
    <property type="entry name" value="Zn_ribbon_recom"/>
    <property type="match status" value="1"/>
</dbReference>
<dbReference type="InterPro" id="IPR006119">
    <property type="entry name" value="Resolv_N"/>
</dbReference>
<protein>
    <recommendedName>
        <fullName evidence="5">Recombinase family protein</fullName>
    </recommendedName>
</protein>
<keyword evidence="4" id="KW-1185">Reference proteome</keyword>
<dbReference type="InterPro" id="IPR025827">
    <property type="entry name" value="Zn_ribbon_recom_dom"/>
</dbReference>
<evidence type="ECO:0000259" key="1">
    <source>
        <dbReference type="PROSITE" id="PS51736"/>
    </source>
</evidence>
<dbReference type="CDD" id="cd00338">
    <property type="entry name" value="Ser_Recombinase"/>
    <property type="match status" value="1"/>
</dbReference>
<evidence type="ECO:0008006" key="5">
    <source>
        <dbReference type="Google" id="ProtNLM"/>
    </source>
</evidence>